<reference evidence="3 4" key="1">
    <citation type="journal article" date="2016" name="Genome Announc.">
        <title>Complete Genome Sequences of Aerococcus christensenii CCUG 28831T, Aerococcus sanguinicola CCUG 43001T, Aerococcus urinae CCUG 36881T, Aerococcus urinaeequi CCUG 28094T, Aerococcus urinaehominis CCUG 42038 BT, and Aerococcus viridans CCUG 4311T.</title>
        <authorList>
            <person name="Carkaci D."/>
            <person name="Dargis R."/>
            <person name="Nielsen X.C."/>
            <person name="Skovgaard O."/>
            <person name="Fuursted K."/>
            <person name="Christensen J.J."/>
        </authorList>
    </citation>
    <scope>NUCLEOTIDE SEQUENCE [LARGE SCALE GENOMIC DNA]</scope>
    <source>
        <strain evidence="3 4">CCUG42038B</strain>
    </source>
</reference>
<feature type="compositionally biased region" description="Basic and acidic residues" evidence="2">
    <location>
        <begin position="149"/>
        <end position="163"/>
    </location>
</feature>
<evidence type="ECO:0000256" key="2">
    <source>
        <dbReference type="SAM" id="MobiDB-lite"/>
    </source>
</evidence>
<dbReference type="InterPro" id="IPR005877">
    <property type="entry name" value="YSIRK_signal_dom"/>
</dbReference>
<keyword evidence="4" id="KW-1185">Reference proteome</keyword>
<reference evidence="4" key="2">
    <citation type="submission" date="2016-01" db="EMBL/GenBank/DDBJ databases">
        <title>Six Aerococcus type strain genome sequencing and assembly using PacBio and Illumina Hiseq.</title>
        <authorList>
            <person name="Carkaci D."/>
            <person name="Dargis R."/>
            <person name="Nielsen X.C."/>
            <person name="Skovgaard O."/>
            <person name="Fuursted K."/>
            <person name="Christensen J.J."/>
        </authorList>
    </citation>
    <scope>NUCLEOTIDE SEQUENCE [LARGE SCALE GENOMIC DNA]</scope>
    <source>
        <strain evidence="4">CCUG42038B</strain>
    </source>
</reference>
<accession>A0A0X8FKE8</accession>
<evidence type="ECO:0000256" key="1">
    <source>
        <dbReference type="ARBA" id="ARBA00022729"/>
    </source>
</evidence>
<dbReference type="Pfam" id="PF04650">
    <property type="entry name" value="YSIRK_signal"/>
    <property type="match status" value="1"/>
</dbReference>
<dbReference type="EMBL" id="CP014163">
    <property type="protein sequence ID" value="AMB98958.1"/>
    <property type="molecule type" value="Genomic_DNA"/>
</dbReference>
<organism evidence="3 4">
    <name type="scientific">Aerococcus urinaehominis</name>
    <dbReference type="NCBI Taxonomy" id="128944"/>
    <lineage>
        <taxon>Bacteria</taxon>
        <taxon>Bacillati</taxon>
        <taxon>Bacillota</taxon>
        <taxon>Bacilli</taxon>
        <taxon>Lactobacillales</taxon>
        <taxon>Aerococcaceae</taxon>
        <taxon>Aerococcus</taxon>
    </lineage>
</organism>
<dbReference type="OrthoDB" id="2195281at2"/>
<dbReference type="NCBIfam" id="TIGR01168">
    <property type="entry name" value="YSIRK_signal"/>
    <property type="match status" value="1"/>
</dbReference>
<feature type="region of interest" description="Disordered" evidence="2">
    <location>
        <begin position="70"/>
        <end position="185"/>
    </location>
</feature>
<feature type="compositionally biased region" description="Polar residues" evidence="2">
    <location>
        <begin position="115"/>
        <end position="127"/>
    </location>
</feature>
<feature type="compositionally biased region" description="Polar residues" evidence="2">
    <location>
        <begin position="164"/>
        <end position="185"/>
    </location>
</feature>
<dbReference type="KEGG" id="auh:AWM75_02630"/>
<dbReference type="AlphaFoldDB" id="A0A0X8FKE8"/>
<feature type="compositionally biased region" description="Basic and acidic residues" evidence="2">
    <location>
        <begin position="128"/>
        <end position="142"/>
    </location>
</feature>
<proteinExistence type="predicted"/>
<protein>
    <submittedName>
        <fullName evidence="3">Uncharacterized protein</fullName>
    </submittedName>
</protein>
<evidence type="ECO:0000313" key="3">
    <source>
        <dbReference type="EMBL" id="AMB98958.1"/>
    </source>
</evidence>
<feature type="compositionally biased region" description="Polar residues" evidence="2">
    <location>
        <begin position="73"/>
        <end position="82"/>
    </location>
</feature>
<keyword evidence="1" id="KW-0732">Signal</keyword>
<dbReference type="RefSeq" id="WP_067977892.1">
    <property type="nucleotide sequence ID" value="NZ_CP014163.1"/>
</dbReference>
<evidence type="ECO:0000313" key="4">
    <source>
        <dbReference type="Proteomes" id="UP000062260"/>
    </source>
</evidence>
<name>A0A0X8FKE8_9LACT</name>
<dbReference type="STRING" id="128944.AWM75_02630"/>
<gene>
    <name evidence="3" type="ORF">AWM75_02630</name>
</gene>
<sequence length="199" mass="21590">MVGKNNHKVHQEKMANKFYRYSIKRLSIGVASVAVAAGFLLNSEMVVAQAAALEGNQAVNANLETSVPLAENEANNRLTTEISSDENKREENLPASEAAGSDTVDLTKEKLPSDLSISEDTSTVNSQLDDKKVSNSESKNHSENNLSAESDKSEKVEKTEKANKSQLDTEIDNQQAGRVSSTQGQNETEKIVLLLIVIT</sequence>
<dbReference type="Proteomes" id="UP000062260">
    <property type="component" value="Chromosome"/>
</dbReference>